<dbReference type="InterPro" id="IPR032675">
    <property type="entry name" value="LRR_dom_sf"/>
</dbReference>
<dbReference type="KEGG" id="pox:MB84_28265"/>
<organism evidence="2 3">
    <name type="scientific">Pandoraea oxalativorans</name>
    <dbReference type="NCBI Taxonomy" id="573737"/>
    <lineage>
        <taxon>Bacteria</taxon>
        <taxon>Pseudomonadati</taxon>
        <taxon>Pseudomonadota</taxon>
        <taxon>Betaproteobacteria</taxon>
        <taxon>Burkholderiales</taxon>
        <taxon>Burkholderiaceae</taxon>
        <taxon>Pandoraea</taxon>
    </lineage>
</organism>
<evidence type="ECO:0000313" key="2">
    <source>
        <dbReference type="EMBL" id="AKK24716.1"/>
    </source>
</evidence>
<keyword evidence="3" id="KW-1185">Reference proteome</keyword>
<proteinExistence type="predicted"/>
<dbReference type="Proteomes" id="UP000035050">
    <property type="component" value="Plasmid pPO70-1"/>
</dbReference>
<dbReference type="EMBL" id="CP011518">
    <property type="protein sequence ID" value="AKK24716.1"/>
    <property type="molecule type" value="Genomic_DNA"/>
</dbReference>
<sequence>MSSFKITTKHWLGYLKPPADDDTDKPNNQQSQTLVKEHEKQPSVEPSNAVLEPISLTRPHVGSALRTSSDADRKNLYRLSKLRKLDVFDVHILAHGHVFAQKKTVAKLVFLGNTKHPLYSLGATLPGCGLTLRHLKEISTLMDKHKHSLKQLALIMPKSGFGNFFVNADLSQYSESATKLTSLFNALVLLRNLKSLTLNINASAFLEFDQTLTSLAKTVRHLPKLRELSLGISLNIFRDAEMRELFYNLIYQDELESLALNISRSYRIADRTLWDAWANVSEIRSLKNLTIDISQIHRVDDKVIAHLGWALLDLKELKELNLKINSTHCTTESIVILLRTARELEHLERLTIHAAGCQKIDKKRTTALFTEFAEGRRVVATVSFKGDKPEFGLKGPHE</sequence>
<name>A0A0G3IFM7_9BURK</name>
<accession>A0A0G3IFM7</accession>
<dbReference type="RefSeq" id="WP_052654141.1">
    <property type="nucleotide sequence ID" value="NZ_CP011518.2"/>
</dbReference>
<feature type="region of interest" description="Disordered" evidence="1">
    <location>
        <begin position="14"/>
        <end position="52"/>
    </location>
</feature>
<protein>
    <submittedName>
        <fullName evidence="2">Uncharacterized protein</fullName>
    </submittedName>
</protein>
<dbReference type="SUPFAM" id="SSF52047">
    <property type="entry name" value="RNI-like"/>
    <property type="match status" value="1"/>
</dbReference>
<gene>
    <name evidence="2" type="ORF">MB84_28265</name>
</gene>
<evidence type="ECO:0000313" key="3">
    <source>
        <dbReference type="Proteomes" id="UP000035050"/>
    </source>
</evidence>
<reference evidence="2" key="1">
    <citation type="submission" date="2016-06" db="EMBL/GenBank/DDBJ databases">
        <title>Pandoraea oxalativorans DSM 23570 Genome Sequencing.</title>
        <authorList>
            <person name="Ee R."/>
            <person name="Lim Y.-L."/>
            <person name="Yong D."/>
            <person name="Yin W.-F."/>
            <person name="Chan K.-G."/>
        </authorList>
    </citation>
    <scope>NUCLEOTIDE SEQUENCE</scope>
    <source>
        <strain evidence="2">DSM 23570</strain>
        <plasmid evidence="2">pPO70-1</plasmid>
    </source>
</reference>
<keyword evidence="2" id="KW-0614">Plasmid</keyword>
<dbReference type="Gene3D" id="3.80.10.10">
    <property type="entry name" value="Ribonuclease Inhibitor"/>
    <property type="match status" value="1"/>
</dbReference>
<dbReference type="AlphaFoldDB" id="A0A0G3IFM7"/>
<dbReference type="PATRIC" id="fig|573737.6.peg.5561"/>
<evidence type="ECO:0000256" key="1">
    <source>
        <dbReference type="SAM" id="MobiDB-lite"/>
    </source>
</evidence>
<geneLocation type="plasmid" evidence="2 3">
    <name>pPO70-1</name>
</geneLocation>